<reference evidence="1 2" key="1">
    <citation type="journal article" date="2009" name="Nat. Genet.">
        <title>The genome of the cucumber, Cucumis sativus L.</title>
        <authorList>
            <person name="Huang S."/>
            <person name="Li R."/>
            <person name="Zhang Z."/>
            <person name="Li L."/>
            <person name="Gu X."/>
            <person name="Fan W."/>
            <person name="Lucas W.J."/>
            <person name="Wang X."/>
            <person name="Xie B."/>
            <person name="Ni P."/>
            <person name="Ren Y."/>
            <person name="Zhu H."/>
            <person name="Li J."/>
            <person name="Lin K."/>
            <person name="Jin W."/>
            <person name="Fei Z."/>
            <person name="Li G."/>
            <person name="Staub J."/>
            <person name="Kilian A."/>
            <person name="van der Vossen E.A."/>
            <person name="Wu Y."/>
            <person name="Guo J."/>
            <person name="He J."/>
            <person name="Jia Z."/>
            <person name="Ren Y."/>
            <person name="Tian G."/>
            <person name="Lu Y."/>
            <person name="Ruan J."/>
            <person name="Qian W."/>
            <person name="Wang M."/>
            <person name="Huang Q."/>
            <person name="Li B."/>
            <person name="Xuan Z."/>
            <person name="Cao J."/>
            <person name="Asan"/>
            <person name="Wu Z."/>
            <person name="Zhang J."/>
            <person name="Cai Q."/>
            <person name="Bai Y."/>
            <person name="Zhao B."/>
            <person name="Han Y."/>
            <person name="Li Y."/>
            <person name="Li X."/>
            <person name="Wang S."/>
            <person name="Shi Q."/>
            <person name="Liu S."/>
            <person name="Cho W.K."/>
            <person name="Kim J.Y."/>
            <person name="Xu Y."/>
            <person name="Heller-Uszynska K."/>
            <person name="Miao H."/>
            <person name="Cheng Z."/>
            <person name="Zhang S."/>
            <person name="Wu J."/>
            <person name="Yang Y."/>
            <person name="Kang H."/>
            <person name="Li M."/>
            <person name="Liang H."/>
            <person name="Ren X."/>
            <person name="Shi Z."/>
            <person name="Wen M."/>
            <person name="Jian M."/>
            <person name="Yang H."/>
            <person name="Zhang G."/>
            <person name="Yang Z."/>
            <person name="Chen R."/>
            <person name="Liu S."/>
            <person name="Li J."/>
            <person name="Ma L."/>
            <person name="Liu H."/>
            <person name="Zhou Y."/>
            <person name="Zhao J."/>
            <person name="Fang X."/>
            <person name="Li G."/>
            <person name="Fang L."/>
            <person name="Li Y."/>
            <person name="Liu D."/>
            <person name="Zheng H."/>
            <person name="Zhang Y."/>
            <person name="Qin N."/>
            <person name="Li Z."/>
            <person name="Yang G."/>
            <person name="Yang S."/>
            <person name="Bolund L."/>
            <person name="Kristiansen K."/>
            <person name="Zheng H."/>
            <person name="Li S."/>
            <person name="Zhang X."/>
            <person name="Yang H."/>
            <person name="Wang J."/>
            <person name="Sun R."/>
            <person name="Zhang B."/>
            <person name="Jiang S."/>
            <person name="Wang J."/>
            <person name="Du Y."/>
            <person name="Li S."/>
        </authorList>
    </citation>
    <scope>NUCLEOTIDE SEQUENCE [LARGE SCALE GENOMIC DNA]</scope>
    <source>
        <strain evidence="2">cv. 9930</strain>
    </source>
</reference>
<reference evidence="1 2" key="4">
    <citation type="journal article" date="2011" name="BMC Genomics">
        <title>RNA-Seq improves annotation of protein-coding genes in the cucumber genome.</title>
        <authorList>
            <person name="Li Z."/>
            <person name="Zhang Z."/>
            <person name="Yan P."/>
            <person name="Huang S."/>
            <person name="Fei Z."/>
            <person name="Lin K."/>
        </authorList>
    </citation>
    <scope>NUCLEOTIDE SEQUENCE [LARGE SCALE GENOMIC DNA]</scope>
    <source>
        <strain evidence="2">cv. 9930</strain>
    </source>
</reference>
<organism evidence="1 2">
    <name type="scientific">Cucumis sativus</name>
    <name type="common">Cucumber</name>
    <dbReference type="NCBI Taxonomy" id="3659"/>
    <lineage>
        <taxon>Eukaryota</taxon>
        <taxon>Viridiplantae</taxon>
        <taxon>Streptophyta</taxon>
        <taxon>Embryophyta</taxon>
        <taxon>Tracheophyta</taxon>
        <taxon>Spermatophyta</taxon>
        <taxon>Magnoliopsida</taxon>
        <taxon>eudicotyledons</taxon>
        <taxon>Gunneridae</taxon>
        <taxon>Pentapetalae</taxon>
        <taxon>rosids</taxon>
        <taxon>fabids</taxon>
        <taxon>Cucurbitales</taxon>
        <taxon>Cucurbitaceae</taxon>
        <taxon>Benincaseae</taxon>
        <taxon>Cucumis</taxon>
    </lineage>
</organism>
<sequence>MATFHQNDAGFEPNLIAGSGLLETGVAEYKILSTVQYNSSIRVDNDEHELQLIGLGLH</sequence>
<dbReference type="AlphaFoldDB" id="A0A0A0LX22"/>
<dbReference type="Proteomes" id="UP000029981">
    <property type="component" value="Chromosome 1"/>
</dbReference>
<dbReference type="Gramene" id="KGN64506">
    <property type="protein sequence ID" value="KGN64506"/>
    <property type="gene ID" value="Csa_1G062320"/>
</dbReference>
<dbReference type="EMBL" id="CM002922">
    <property type="protein sequence ID" value="KGN64506.1"/>
    <property type="molecule type" value="Genomic_DNA"/>
</dbReference>
<proteinExistence type="predicted"/>
<evidence type="ECO:0000313" key="1">
    <source>
        <dbReference type="EMBL" id="KGN64506.1"/>
    </source>
</evidence>
<reference evidence="1 2" key="3">
    <citation type="journal article" date="2010" name="BMC Genomics">
        <title>Transcriptome sequencing and comparative analysis of cucumber flowers with different sex types.</title>
        <authorList>
            <person name="Guo S."/>
            <person name="Zheng Y."/>
            <person name="Joung J.G."/>
            <person name="Liu S."/>
            <person name="Zhang Z."/>
            <person name="Crasta O.R."/>
            <person name="Sobral B.W."/>
            <person name="Xu Y."/>
            <person name="Huang S."/>
            <person name="Fei Z."/>
        </authorList>
    </citation>
    <scope>NUCLEOTIDE SEQUENCE [LARGE SCALE GENOMIC DNA]</scope>
    <source>
        <strain evidence="2">cv. 9930</strain>
    </source>
</reference>
<evidence type="ECO:0000313" key="2">
    <source>
        <dbReference type="Proteomes" id="UP000029981"/>
    </source>
</evidence>
<accession>A0A0A0LX22</accession>
<protein>
    <submittedName>
        <fullName evidence="1">Uncharacterized protein</fullName>
    </submittedName>
</protein>
<name>A0A0A0LX22_CUCSA</name>
<reference evidence="1 2" key="2">
    <citation type="journal article" date="2009" name="PLoS ONE">
        <title>An integrated genetic and cytogenetic map of the cucumber genome.</title>
        <authorList>
            <person name="Ren Y."/>
            <person name="Zhang Z."/>
            <person name="Liu J."/>
            <person name="Staub J.E."/>
            <person name="Han Y."/>
            <person name="Cheng Z."/>
            <person name="Li X."/>
            <person name="Lu J."/>
            <person name="Miao H."/>
            <person name="Kang H."/>
            <person name="Xie B."/>
            <person name="Gu X."/>
            <person name="Wang X."/>
            <person name="Du Y."/>
            <person name="Jin W."/>
            <person name="Huang S."/>
        </authorList>
    </citation>
    <scope>NUCLEOTIDE SEQUENCE [LARGE SCALE GENOMIC DNA]</scope>
    <source>
        <strain evidence="2">cv. 9930</strain>
    </source>
</reference>
<gene>
    <name evidence="1" type="ORF">Csa_1G062320</name>
</gene>
<keyword evidence="2" id="KW-1185">Reference proteome</keyword>